<evidence type="ECO:0000256" key="5">
    <source>
        <dbReference type="ARBA" id="ARBA00022691"/>
    </source>
</evidence>
<dbReference type="GO" id="GO:0003677">
    <property type="term" value="F:DNA binding"/>
    <property type="evidence" value="ECO:0007669"/>
    <property type="project" value="InterPro"/>
</dbReference>
<keyword evidence="3 8" id="KW-0489">Methyltransferase</keyword>
<dbReference type="CDD" id="cd02440">
    <property type="entry name" value="AdoMet_MTases"/>
    <property type="match status" value="1"/>
</dbReference>
<evidence type="ECO:0000256" key="6">
    <source>
        <dbReference type="ARBA" id="ARBA00047942"/>
    </source>
</evidence>
<dbReference type="OrthoDB" id="9773571at2"/>
<dbReference type="Pfam" id="PF01555">
    <property type="entry name" value="N6_N4_Mtase"/>
    <property type="match status" value="1"/>
</dbReference>
<keyword evidence="9" id="KW-1185">Reference proteome</keyword>
<dbReference type="PROSITE" id="PS00092">
    <property type="entry name" value="N6_MTASE"/>
    <property type="match status" value="1"/>
</dbReference>
<dbReference type="InterPro" id="IPR029063">
    <property type="entry name" value="SAM-dependent_MTases_sf"/>
</dbReference>
<dbReference type="Gene3D" id="3.40.50.150">
    <property type="entry name" value="Vaccinia Virus protein VP39"/>
    <property type="match status" value="1"/>
</dbReference>
<dbReference type="REBASE" id="230093">
    <property type="entry name" value="M.Sdo21029ORF22160P"/>
</dbReference>
<comment type="catalytic activity">
    <reaction evidence="6">
        <text>a 2'-deoxyadenosine in DNA + S-adenosyl-L-methionine = an N(6)-methyl-2'-deoxyadenosine in DNA + S-adenosyl-L-homocysteine + H(+)</text>
        <dbReference type="Rhea" id="RHEA:15197"/>
        <dbReference type="Rhea" id="RHEA-COMP:12418"/>
        <dbReference type="Rhea" id="RHEA-COMP:12419"/>
        <dbReference type="ChEBI" id="CHEBI:15378"/>
        <dbReference type="ChEBI" id="CHEBI:57856"/>
        <dbReference type="ChEBI" id="CHEBI:59789"/>
        <dbReference type="ChEBI" id="CHEBI:90615"/>
        <dbReference type="ChEBI" id="CHEBI:90616"/>
        <dbReference type="EC" id="2.1.1.72"/>
    </reaction>
</comment>
<reference evidence="8 9" key="1">
    <citation type="submission" date="2017-03" db="EMBL/GenBank/DDBJ databases">
        <title>Genome sequence of Sphingomonas dokdonensis DSM 21029.</title>
        <authorList>
            <person name="Poehlein A."/>
            <person name="Wuebbeler J.H."/>
            <person name="Steinbuechel A."/>
            <person name="Daniel R."/>
        </authorList>
    </citation>
    <scope>NUCLEOTIDE SEQUENCE [LARGE SCALE GENOMIC DNA]</scope>
    <source>
        <strain evidence="8 9">DSM 21029</strain>
    </source>
</reference>
<comment type="similarity">
    <text evidence="1">Belongs to the N(4)/N(6)-methyltransferase family.</text>
</comment>
<evidence type="ECO:0000256" key="2">
    <source>
        <dbReference type="ARBA" id="ARBA00011900"/>
    </source>
</evidence>
<dbReference type="InterPro" id="IPR002295">
    <property type="entry name" value="N4/N6-MTase_EcoPI_Mod-like"/>
</dbReference>
<keyword evidence="5" id="KW-0949">S-adenosyl-L-methionine</keyword>
<keyword evidence="4 8" id="KW-0808">Transferase</keyword>
<dbReference type="EC" id="2.1.1.72" evidence="2"/>
<feature type="domain" description="DNA methylase N-4/N-6" evidence="7">
    <location>
        <begin position="59"/>
        <end position="278"/>
    </location>
</feature>
<name>A0A245ZHL5_9SPHN</name>
<organism evidence="8 9">
    <name type="scientific">Sphingomonas dokdonensis</name>
    <dbReference type="NCBI Taxonomy" id="344880"/>
    <lineage>
        <taxon>Bacteria</taxon>
        <taxon>Pseudomonadati</taxon>
        <taxon>Pseudomonadota</taxon>
        <taxon>Alphaproteobacteria</taxon>
        <taxon>Sphingomonadales</taxon>
        <taxon>Sphingomonadaceae</taxon>
        <taxon>Sphingomonas</taxon>
    </lineage>
</organism>
<dbReference type="PRINTS" id="PR00506">
    <property type="entry name" value="D21N6MTFRASE"/>
</dbReference>
<accession>A0A245ZHL5</accession>
<sequence>MANRSHRNAGHRAMNALNKAGQKHSSDALVNADASARTKHVYEVGDCLDMLAKIPDNSVQLIVCDPPYNILLADWDDHANYIAWAKTWLAEAERVLSSTGSIAIFGGLQYQGEAGSGDLLSIISHMREHSKMLLANLIIWNYPNGMSAQRFFANRHEEIAWFAKTKKYYFDLDAVREPYDEATKAAYMKDKRLNPESVEKGRNPTNVWRIGRLNGNSLERVGHPTQKPAAVIERLVRALSYPGSTVLDFFAGSGVTARVAIQEGRNSICTDADPVFREYMTKQLGFLRAEGLLNSVRQYDVVEGLENLDPSYEALTPGIPEAAE</sequence>
<evidence type="ECO:0000313" key="8">
    <source>
        <dbReference type="EMBL" id="OWK29235.1"/>
    </source>
</evidence>
<evidence type="ECO:0000256" key="1">
    <source>
        <dbReference type="ARBA" id="ARBA00006594"/>
    </source>
</evidence>
<proteinExistence type="inferred from homology"/>
<dbReference type="GO" id="GO:0008170">
    <property type="term" value="F:N-methyltransferase activity"/>
    <property type="evidence" value="ECO:0007669"/>
    <property type="project" value="InterPro"/>
</dbReference>
<evidence type="ECO:0000259" key="7">
    <source>
        <dbReference type="Pfam" id="PF01555"/>
    </source>
</evidence>
<dbReference type="InterPro" id="IPR002941">
    <property type="entry name" value="DNA_methylase_N4/N6"/>
</dbReference>
<dbReference type="InterPro" id="IPR002052">
    <property type="entry name" value="DNA_methylase_N6_adenine_CS"/>
</dbReference>
<dbReference type="EMBL" id="NBBI01000004">
    <property type="protein sequence ID" value="OWK29235.1"/>
    <property type="molecule type" value="Genomic_DNA"/>
</dbReference>
<dbReference type="GO" id="GO:0009007">
    <property type="term" value="F:site-specific DNA-methyltransferase (adenine-specific) activity"/>
    <property type="evidence" value="ECO:0007669"/>
    <property type="project" value="UniProtKB-EC"/>
</dbReference>
<dbReference type="GO" id="GO:0032259">
    <property type="term" value="P:methylation"/>
    <property type="evidence" value="ECO:0007669"/>
    <property type="project" value="UniProtKB-KW"/>
</dbReference>
<gene>
    <name evidence="8" type="primary">rsrIM</name>
    <name evidence="8" type="ORF">SPDO_22160</name>
</gene>
<protein>
    <recommendedName>
        <fullName evidence="2">site-specific DNA-methyltransferase (adenine-specific)</fullName>
        <ecNumber evidence="2">2.1.1.72</ecNumber>
    </recommendedName>
</protein>
<evidence type="ECO:0000256" key="3">
    <source>
        <dbReference type="ARBA" id="ARBA00022603"/>
    </source>
</evidence>
<dbReference type="AlphaFoldDB" id="A0A245ZHL5"/>
<evidence type="ECO:0000256" key="4">
    <source>
        <dbReference type="ARBA" id="ARBA00022679"/>
    </source>
</evidence>
<evidence type="ECO:0000313" key="9">
    <source>
        <dbReference type="Proteomes" id="UP000197290"/>
    </source>
</evidence>
<comment type="caution">
    <text evidence="8">The sequence shown here is derived from an EMBL/GenBank/DDBJ whole genome shotgun (WGS) entry which is preliminary data.</text>
</comment>
<dbReference type="SUPFAM" id="SSF53335">
    <property type="entry name" value="S-adenosyl-L-methionine-dependent methyltransferases"/>
    <property type="match status" value="1"/>
</dbReference>
<dbReference type="Proteomes" id="UP000197290">
    <property type="component" value="Unassembled WGS sequence"/>
</dbReference>